<sequence>MDDIQNGSRSDSCQHSDNDYDIYYIKEEQLKLLLAGLGQTEWYGLFSDAHVSERPLNVMLADLYQNGVVDWDGEGVIVRQPYADMLSVMLEKKTCVTLQTAGCKTAYVRCCYFSDTSAVLTVKSQREAKTIGMAPMPVHNWLRQLEEVCIRLEDEECCTLTCRNSVNGKVYQTVRIRKYGLREFQIDQSKYKNARRHCMREQLGAAVWELLCTDD</sequence>
<evidence type="ECO:0000313" key="1">
    <source>
        <dbReference type="EMBL" id="EMZ24468.1"/>
    </source>
</evidence>
<evidence type="ECO:0000313" key="2">
    <source>
        <dbReference type="Proteomes" id="UP000012589"/>
    </source>
</evidence>
<dbReference type="PATRIC" id="fig|1235802.3.peg.3336"/>
<accession>N2ADF1</accession>
<protein>
    <submittedName>
        <fullName evidence="1">Uncharacterized protein</fullName>
    </submittedName>
</protein>
<dbReference type="EMBL" id="AQFT01000096">
    <property type="protein sequence ID" value="EMZ24468.1"/>
    <property type="molecule type" value="Genomic_DNA"/>
</dbReference>
<dbReference type="AlphaFoldDB" id="N2ADF1"/>
<dbReference type="Proteomes" id="UP000012589">
    <property type="component" value="Unassembled WGS sequence"/>
</dbReference>
<dbReference type="STRING" id="1235802.C823_03153"/>
<dbReference type="HOGENOM" id="CLU_1281588_0_0_9"/>
<name>N2ADF1_9FIRM</name>
<comment type="caution">
    <text evidence="1">The sequence shown here is derived from an EMBL/GenBank/DDBJ whole genome shotgun (WGS) entry which is preliminary data.</text>
</comment>
<gene>
    <name evidence="1" type="ORF">C823_03153</name>
</gene>
<organism evidence="1 2">
    <name type="scientific">Eubacterium plexicaudatum ASF492</name>
    <dbReference type="NCBI Taxonomy" id="1235802"/>
    <lineage>
        <taxon>Bacteria</taxon>
        <taxon>Bacillati</taxon>
        <taxon>Bacillota</taxon>
        <taxon>Clostridia</taxon>
        <taxon>Eubacteriales</taxon>
        <taxon>Eubacteriaceae</taxon>
        <taxon>Eubacterium</taxon>
    </lineage>
</organism>
<proteinExistence type="predicted"/>
<dbReference type="OrthoDB" id="2104462at2"/>
<reference evidence="1 2" key="1">
    <citation type="journal article" date="2014" name="Genome Announc.">
        <title>Draft genome sequences of the altered schaedler flora, a defined bacterial community from gnotobiotic mice.</title>
        <authorList>
            <person name="Wannemuehler M.J."/>
            <person name="Overstreet A.M."/>
            <person name="Ward D.V."/>
            <person name="Phillips G.J."/>
        </authorList>
    </citation>
    <scope>NUCLEOTIDE SEQUENCE [LARGE SCALE GENOMIC DNA]</scope>
    <source>
        <strain evidence="1 2">ASF492</strain>
    </source>
</reference>
<keyword evidence="2" id="KW-1185">Reference proteome</keyword>